<keyword evidence="1" id="KW-0812">Transmembrane</keyword>
<reference evidence="2" key="1">
    <citation type="journal article" date="2023" name="Mol. Phylogenet. Evol.">
        <title>Genome-scale phylogeny and comparative genomics of the fungal order Sordariales.</title>
        <authorList>
            <person name="Hensen N."/>
            <person name="Bonometti L."/>
            <person name="Westerberg I."/>
            <person name="Brannstrom I.O."/>
            <person name="Guillou S."/>
            <person name="Cros-Aarteil S."/>
            <person name="Calhoun S."/>
            <person name="Haridas S."/>
            <person name="Kuo A."/>
            <person name="Mondo S."/>
            <person name="Pangilinan J."/>
            <person name="Riley R."/>
            <person name="LaButti K."/>
            <person name="Andreopoulos B."/>
            <person name="Lipzen A."/>
            <person name="Chen C."/>
            <person name="Yan M."/>
            <person name="Daum C."/>
            <person name="Ng V."/>
            <person name="Clum A."/>
            <person name="Steindorff A."/>
            <person name="Ohm R.A."/>
            <person name="Martin F."/>
            <person name="Silar P."/>
            <person name="Natvig D.O."/>
            <person name="Lalanne C."/>
            <person name="Gautier V."/>
            <person name="Ament-Velasquez S.L."/>
            <person name="Kruys A."/>
            <person name="Hutchinson M.I."/>
            <person name="Powell A.J."/>
            <person name="Barry K."/>
            <person name="Miller A.N."/>
            <person name="Grigoriev I.V."/>
            <person name="Debuchy R."/>
            <person name="Gladieux P."/>
            <person name="Hiltunen Thoren M."/>
            <person name="Johannesson H."/>
        </authorList>
    </citation>
    <scope>NUCLEOTIDE SEQUENCE</scope>
    <source>
        <strain evidence="2">PSN243</strain>
    </source>
</reference>
<keyword evidence="1" id="KW-1133">Transmembrane helix</keyword>
<keyword evidence="1" id="KW-0472">Membrane</keyword>
<accession>A0AAV9GBD9</accession>
<sequence length="368" mass="40581">MATAEKPPRSYGQFKAWYPQFGFIFDRILRQNCTQQHDIYLYGTEKNVSAAWDGGGGDYTRYIQPTIECLLDNANEYTKANLSMAQIMLGLMPTILAFIGASSLETSLIAVIGQRPLLATLLAFGSPPVYLARALEYPDREGTLTGRGSSRYRQLWGVSPTAFSRFTVRPLLVALEYLLAAGAIANLVHVKFLLITQAMFMLTPSFVHWPIAWAASGIGVHIMGALTLRLRARREGTTLHSPEQRASITSRVYYLVALEFSLLGKQDGVVPVRVRWFDQSALFLVAAWIHSLCCIAHLISSAPLFSQAPSSLVLEMASDSFFATYIASAVVCRAVLSFELAGLREGYHTDSEDMAAVEYTVSGKQRGD</sequence>
<feature type="transmembrane region" description="Helical" evidence="1">
    <location>
        <begin position="206"/>
        <end position="228"/>
    </location>
</feature>
<feature type="transmembrane region" description="Helical" evidence="1">
    <location>
        <begin position="281"/>
        <end position="300"/>
    </location>
</feature>
<dbReference type="EMBL" id="MU865962">
    <property type="protein sequence ID" value="KAK4445793.1"/>
    <property type="molecule type" value="Genomic_DNA"/>
</dbReference>
<organism evidence="2 3">
    <name type="scientific">Podospora aff. communis PSN243</name>
    <dbReference type="NCBI Taxonomy" id="3040156"/>
    <lineage>
        <taxon>Eukaryota</taxon>
        <taxon>Fungi</taxon>
        <taxon>Dikarya</taxon>
        <taxon>Ascomycota</taxon>
        <taxon>Pezizomycotina</taxon>
        <taxon>Sordariomycetes</taxon>
        <taxon>Sordariomycetidae</taxon>
        <taxon>Sordariales</taxon>
        <taxon>Podosporaceae</taxon>
        <taxon>Podospora</taxon>
    </lineage>
</organism>
<evidence type="ECO:0000256" key="1">
    <source>
        <dbReference type="SAM" id="Phobius"/>
    </source>
</evidence>
<name>A0AAV9GBD9_9PEZI</name>
<feature type="transmembrane region" description="Helical" evidence="1">
    <location>
        <begin position="320"/>
        <end position="341"/>
    </location>
</feature>
<gene>
    <name evidence="2" type="ORF">QBC34DRAFT_471626</name>
</gene>
<dbReference type="Proteomes" id="UP001321760">
    <property type="component" value="Unassembled WGS sequence"/>
</dbReference>
<comment type="caution">
    <text evidence="2">The sequence shown here is derived from an EMBL/GenBank/DDBJ whole genome shotgun (WGS) entry which is preliminary data.</text>
</comment>
<evidence type="ECO:0000313" key="3">
    <source>
        <dbReference type="Proteomes" id="UP001321760"/>
    </source>
</evidence>
<feature type="transmembrane region" description="Helical" evidence="1">
    <location>
        <begin position="171"/>
        <end position="194"/>
    </location>
</feature>
<dbReference type="AlphaFoldDB" id="A0AAV9GBD9"/>
<evidence type="ECO:0000313" key="2">
    <source>
        <dbReference type="EMBL" id="KAK4445793.1"/>
    </source>
</evidence>
<protein>
    <submittedName>
        <fullName evidence="2">Uncharacterized protein</fullName>
    </submittedName>
</protein>
<proteinExistence type="predicted"/>
<keyword evidence="3" id="KW-1185">Reference proteome</keyword>
<reference evidence="2" key="2">
    <citation type="submission" date="2023-05" db="EMBL/GenBank/DDBJ databases">
        <authorList>
            <consortium name="Lawrence Berkeley National Laboratory"/>
            <person name="Steindorff A."/>
            <person name="Hensen N."/>
            <person name="Bonometti L."/>
            <person name="Westerberg I."/>
            <person name="Brannstrom I.O."/>
            <person name="Guillou S."/>
            <person name="Cros-Aarteil S."/>
            <person name="Calhoun S."/>
            <person name="Haridas S."/>
            <person name="Kuo A."/>
            <person name="Mondo S."/>
            <person name="Pangilinan J."/>
            <person name="Riley R."/>
            <person name="Labutti K."/>
            <person name="Andreopoulos B."/>
            <person name="Lipzen A."/>
            <person name="Chen C."/>
            <person name="Yanf M."/>
            <person name="Daum C."/>
            <person name="Ng V."/>
            <person name="Clum A."/>
            <person name="Ohm R."/>
            <person name="Martin F."/>
            <person name="Silar P."/>
            <person name="Natvig D."/>
            <person name="Lalanne C."/>
            <person name="Gautier V."/>
            <person name="Ament-Velasquez S.L."/>
            <person name="Kruys A."/>
            <person name="Hutchinson M.I."/>
            <person name="Powell A.J."/>
            <person name="Barry K."/>
            <person name="Miller A.N."/>
            <person name="Grigoriev I.V."/>
            <person name="Debuchy R."/>
            <person name="Gladieux P."/>
            <person name="Thoren M.H."/>
            <person name="Johannesson H."/>
        </authorList>
    </citation>
    <scope>NUCLEOTIDE SEQUENCE</scope>
    <source>
        <strain evidence="2">PSN243</strain>
    </source>
</reference>